<comment type="caution">
    <text evidence="2">The sequence shown here is derived from an EMBL/GenBank/DDBJ whole genome shotgun (WGS) entry which is preliminary data.</text>
</comment>
<accession>A0A0V1J8S8</accession>
<dbReference type="AlphaFoldDB" id="A0A0V1J8S8"/>
<organism evidence="2 3">
    <name type="scientific">Trichinella pseudospiralis</name>
    <name type="common">Parasitic roundworm</name>
    <dbReference type="NCBI Taxonomy" id="6337"/>
    <lineage>
        <taxon>Eukaryota</taxon>
        <taxon>Metazoa</taxon>
        <taxon>Ecdysozoa</taxon>
        <taxon>Nematoda</taxon>
        <taxon>Enoplea</taxon>
        <taxon>Dorylaimia</taxon>
        <taxon>Trichinellida</taxon>
        <taxon>Trichinellidae</taxon>
        <taxon>Trichinella</taxon>
    </lineage>
</organism>
<dbReference type="Proteomes" id="UP000054805">
    <property type="component" value="Unassembled WGS sequence"/>
</dbReference>
<evidence type="ECO:0000313" key="4">
    <source>
        <dbReference type="Proteomes" id="UP000054826"/>
    </source>
</evidence>
<gene>
    <name evidence="2" type="ORF">T4B_15564</name>
    <name evidence="1" type="ORF">T4C_5207</name>
</gene>
<protein>
    <submittedName>
        <fullName evidence="2">Uncharacterized protein</fullName>
    </submittedName>
</protein>
<proteinExistence type="predicted"/>
<evidence type="ECO:0000313" key="1">
    <source>
        <dbReference type="EMBL" id="KRZ28502.1"/>
    </source>
</evidence>
<name>A0A0V1J8S8_TRIPS</name>
<evidence type="ECO:0000313" key="2">
    <source>
        <dbReference type="EMBL" id="KRZ31383.1"/>
    </source>
</evidence>
<evidence type="ECO:0000313" key="3">
    <source>
        <dbReference type="Proteomes" id="UP000054805"/>
    </source>
</evidence>
<dbReference type="EMBL" id="JYDV01000152">
    <property type="protein sequence ID" value="KRZ28502.1"/>
    <property type="molecule type" value="Genomic_DNA"/>
</dbReference>
<sequence>MLFMQNFDKLIYVSAVTVECSTRKRSIMPQFFYQTALRLILFRKWLSDSPLQRQLYFNKLC</sequence>
<keyword evidence="3" id="KW-1185">Reference proteome</keyword>
<dbReference type="Proteomes" id="UP000054826">
    <property type="component" value="Unassembled WGS sequence"/>
</dbReference>
<reference evidence="3 4" key="1">
    <citation type="submission" date="2015-01" db="EMBL/GenBank/DDBJ databases">
        <title>Evolution of Trichinella species and genotypes.</title>
        <authorList>
            <person name="Korhonen P.K."/>
            <person name="Edoardo P."/>
            <person name="Giuseppe L.R."/>
            <person name="Gasser R.B."/>
        </authorList>
    </citation>
    <scope>NUCLEOTIDE SEQUENCE [LARGE SCALE GENOMIC DNA]</scope>
    <source>
        <strain evidence="1">ISS176</strain>
        <strain evidence="2">ISS588</strain>
    </source>
</reference>
<dbReference type="EMBL" id="JYDS01000025">
    <property type="protein sequence ID" value="KRZ31383.1"/>
    <property type="molecule type" value="Genomic_DNA"/>
</dbReference>